<protein>
    <submittedName>
        <fullName evidence="1">Uncharacterized protein</fullName>
    </submittedName>
</protein>
<dbReference type="EMBL" id="LGAP01000003">
    <property type="protein sequence ID" value="KOF20116.1"/>
    <property type="molecule type" value="Genomic_DNA"/>
</dbReference>
<reference evidence="2" key="1">
    <citation type="submission" date="2015-07" db="EMBL/GenBank/DDBJ databases">
        <title>Whole genome sequence of an Ensifer adhaerens strain isolated from a cave pool in the Wind Cave National Park.</title>
        <authorList>
            <person name="Eng W.W.H."/>
            <person name="Gan H.M."/>
            <person name="Barton H.A."/>
            <person name="Savka M.A."/>
        </authorList>
    </citation>
    <scope>NUCLEOTIDE SEQUENCE [LARGE SCALE GENOMIC DNA]</scope>
    <source>
        <strain evidence="2">SD006</strain>
    </source>
</reference>
<sequence length="71" mass="7821">MRVLGFASEIGERLLSASRTQDAPFAVAIVVKTLTKSAWKTAPLPEIGRKPSAQPCLRPEWLFRATLIKIS</sequence>
<accession>A0A0L8BZM4</accession>
<dbReference type="PATRIC" id="fig|106592.7.peg.4652"/>
<evidence type="ECO:0000313" key="1">
    <source>
        <dbReference type="EMBL" id="KOF20116.1"/>
    </source>
</evidence>
<dbReference type="AlphaFoldDB" id="A0A0L8BZM4"/>
<evidence type="ECO:0000313" key="2">
    <source>
        <dbReference type="Proteomes" id="UP000037425"/>
    </source>
</evidence>
<name>A0A0L8BZM4_ENSAD</name>
<dbReference type="Proteomes" id="UP000037425">
    <property type="component" value="Unassembled WGS sequence"/>
</dbReference>
<organism evidence="1 2">
    <name type="scientific">Ensifer adhaerens</name>
    <name type="common">Sinorhizobium morelense</name>
    <dbReference type="NCBI Taxonomy" id="106592"/>
    <lineage>
        <taxon>Bacteria</taxon>
        <taxon>Pseudomonadati</taxon>
        <taxon>Pseudomonadota</taxon>
        <taxon>Alphaproteobacteria</taxon>
        <taxon>Hyphomicrobiales</taxon>
        <taxon>Rhizobiaceae</taxon>
        <taxon>Sinorhizobium/Ensifer group</taxon>
        <taxon>Ensifer</taxon>
    </lineage>
</organism>
<gene>
    <name evidence="1" type="ORF">AC244_09455</name>
</gene>
<comment type="caution">
    <text evidence="1">The sequence shown here is derived from an EMBL/GenBank/DDBJ whole genome shotgun (WGS) entry which is preliminary data.</text>
</comment>
<proteinExistence type="predicted"/>